<accession>A0A5N5CWG2</accession>
<dbReference type="AlphaFoldDB" id="A0A5N5CWG2"/>
<sequence>MSTSRRRSITEILNAGSTTATPPIANLQIVSPVHYGCHPEPLIGRGDGVLRYPTAGPIVNESFLVNEGWFGIHAFVFRYWRVQEREFSVHFQYTPEASPDDVITPKSWLAQPERFELLDDESECGRCVRIYAFFTPRPRSQPATLQTIDCNIPPAWWMSRIWQRPPSWYGNGRGYPGSGSVWVARTGARPPWLPAHTLPPMSSVWPDSGPPFPFGKLPIEIQELVCEELFSAIFEGLERSSDKLDWPPDRYLRRTPAILLVSKAVSDMALTVLYRQPLCLSNGPRRDCATAVVSSITHIVSPTLLGNLRFVELSHTGPVRSTSLRNFLIMAIAVVRIWTEHRMADMRRAEAPFSGGREKTVLRRTLKVDFSMAGVDGGDRWKRVRRNADELAVACAELTKRVVEPVTVNIGANAIKWHPHLWVKGLIHSSDLDDDFVSVFG</sequence>
<dbReference type="EMBL" id="VCHE01000175">
    <property type="protein sequence ID" value="KAB2569698.1"/>
    <property type="molecule type" value="Genomic_DNA"/>
</dbReference>
<organism evidence="1 2">
    <name type="scientific">Lasiodiplodia theobromae</name>
    <dbReference type="NCBI Taxonomy" id="45133"/>
    <lineage>
        <taxon>Eukaryota</taxon>
        <taxon>Fungi</taxon>
        <taxon>Dikarya</taxon>
        <taxon>Ascomycota</taxon>
        <taxon>Pezizomycotina</taxon>
        <taxon>Dothideomycetes</taxon>
        <taxon>Dothideomycetes incertae sedis</taxon>
        <taxon>Botryosphaeriales</taxon>
        <taxon>Botryosphaeriaceae</taxon>
        <taxon>Lasiodiplodia</taxon>
    </lineage>
</organism>
<dbReference type="Proteomes" id="UP000325902">
    <property type="component" value="Unassembled WGS sequence"/>
</dbReference>
<evidence type="ECO:0000313" key="2">
    <source>
        <dbReference type="Proteomes" id="UP000325902"/>
    </source>
</evidence>
<protein>
    <submittedName>
        <fullName evidence="1">Uncharacterized protein</fullName>
    </submittedName>
</protein>
<evidence type="ECO:0000313" key="1">
    <source>
        <dbReference type="EMBL" id="KAB2569698.1"/>
    </source>
</evidence>
<reference evidence="1 2" key="1">
    <citation type="journal article" date="2019" name="Sci. Rep.">
        <title>A multi-omics analysis of the grapevine pathogen Lasiodiplodia theobromae reveals that temperature affects the expression of virulence- and pathogenicity-related genes.</title>
        <authorList>
            <person name="Felix C."/>
            <person name="Meneses R."/>
            <person name="Goncalves M.F.M."/>
            <person name="Tilleman L."/>
            <person name="Duarte A.S."/>
            <person name="Jorrin-Novo J.V."/>
            <person name="Van de Peer Y."/>
            <person name="Deforce D."/>
            <person name="Van Nieuwerburgh F."/>
            <person name="Esteves A.C."/>
            <person name="Alves A."/>
        </authorList>
    </citation>
    <scope>NUCLEOTIDE SEQUENCE [LARGE SCALE GENOMIC DNA]</scope>
    <source>
        <strain evidence="1 2">LA-SOL3</strain>
    </source>
</reference>
<name>A0A5N5CWG2_9PEZI</name>
<gene>
    <name evidence="1" type="ORF">DBV05_g11629</name>
</gene>
<keyword evidence="2" id="KW-1185">Reference proteome</keyword>
<proteinExistence type="predicted"/>
<comment type="caution">
    <text evidence="1">The sequence shown here is derived from an EMBL/GenBank/DDBJ whole genome shotgun (WGS) entry which is preliminary data.</text>
</comment>